<dbReference type="AlphaFoldDB" id="S3D6I7"/>
<dbReference type="OMA" id="MWDVELP"/>
<proteinExistence type="predicted"/>
<dbReference type="InterPro" id="IPR036322">
    <property type="entry name" value="WD40_repeat_dom_sf"/>
</dbReference>
<dbReference type="EMBL" id="KE145369">
    <property type="protein sequence ID" value="EPE27656.1"/>
    <property type="molecule type" value="Genomic_DNA"/>
</dbReference>
<dbReference type="eggNOG" id="KOG2048">
    <property type="taxonomic scope" value="Eukaryota"/>
</dbReference>
<dbReference type="RefSeq" id="XP_008085015.1">
    <property type="nucleotide sequence ID" value="XM_008086824.1"/>
</dbReference>
<dbReference type="GO" id="GO:0032040">
    <property type="term" value="C:small-subunit processome"/>
    <property type="evidence" value="ECO:0007669"/>
    <property type="project" value="TreeGrafter"/>
</dbReference>
<evidence type="ECO:0000313" key="3">
    <source>
        <dbReference type="EMBL" id="EPE27656.1"/>
    </source>
</evidence>
<feature type="compositionally biased region" description="Basic and acidic residues" evidence="2">
    <location>
        <begin position="762"/>
        <end position="771"/>
    </location>
</feature>
<dbReference type="STRING" id="1116229.S3D6I7"/>
<evidence type="ECO:0000256" key="1">
    <source>
        <dbReference type="PROSITE-ProRule" id="PRU00221"/>
    </source>
</evidence>
<dbReference type="Pfam" id="PF00400">
    <property type="entry name" value="WD40"/>
    <property type="match status" value="1"/>
</dbReference>
<evidence type="ECO:0000256" key="2">
    <source>
        <dbReference type="SAM" id="MobiDB-lite"/>
    </source>
</evidence>
<dbReference type="Gene3D" id="2.130.10.10">
    <property type="entry name" value="YVTN repeat-like/Quinoprotein amine dehydrogenase"/>
    <property type="match status" value="2"/>
</dbReference>
<dbReference type="Proteomes" id="UP000016922">
    <property type="component" value="Unassembled WGS sequence"/>
</dbReference>
<accession>S3D6I7</accession>
<dbReference type="GO" id="GO:0034455">
    <property type="term" value="C:t-UTP complex"/>
    <property type="evidence" value="ECO:0007669"/>
    <property type="project" value="TreeGrafter"/>
</dbReference>
<dbReference type="InterPro" id="IPR001680">
    <property type="entry name" value="WD40_rpt"/>
</dbReference>
<feature type="repeat" description="WD" evidence="1">
    <location>
        <begin position="265"/>
        <end position="297"/>
    </location>
</feature>
<feature type="region of interest" description="Disordered" evidence="2">
    <location>
        <begin position="761"/>
        <end position="785"/>
    </location>
</feature>
<evidence type="ECO:0000313" key="4">
    <source>
        <dbReference type="Proteomes" id="UP000016922"/>
    </source>
</evidence>
<name>S3D6I7_GLAL2</name>
<dbReference type="SMART" id="SM00320">
    <property type="entry name" value="WD40"/>
    <property type="match status" value="7"/>
</dbReference>
<dbReference type="SUPFAM" id="SSF50978">
    <property type="entry name" value="WD40 repeat-like"/>
    <property type="match status" value="2"/>
</dbReference>
<dbReference type="KEGG" id="glz:GLAREA_04447"/>
<gene>
    <name evidence="3" type="ORF">GLAREA_04447</name>
</gene>
<keyword evidence="1" id="KW-0853">WD repeat</keyword>
<organism evidence="3 4">
    <name type="scientific">Glarea lozoyensis (strain ATCC 20868 / MF5171)</name>
    <dbReference type="NCBI Taxonomy" id="1116229"/>
    <lineage>
        <taxon>Eukaryota</taxon>
        <taxon>Fungi</taxon>
        <taxon>Dikarya</taxon>
        <taxon>Ascomycota</taxon>
        <taxon>Pezizomycotina</taxon>
        <taxon>Leotiomycetes</taxon>
        <taxon>Helotiales</taxon>
        <taxon>Helotiaceae</taxon>
        <taxon>Glarea</taxon>
    </lineage>
</organism>
<dbReference type="PANTHER" id="PTHR44163">
    <property type="entry name" value="U3 SMALL NUCLEOLAR RNA-ASSOCIATED PROTEIN 4 HOMOLOG"/>
    <property type="match status" value="1"/>
</dbReference>
<feature type="region of interest" description="Disordered" evidence="2">
    <location>
        <begin position="573"/>
        <end position="596"/>
    </location>
</feature>
<dbReference type="GO" id="GO:0030686">
    <property type="term" value="C:90S preribosome"/>
    <property type="evidence" value="ECO:0007669"/>
    <property type="project" value="InterPro"/>
</dbReference>
<dbReference type="OrthoDB" id="8883818at2759"/>
<feature type="compositionally biased region" description="Acidic residues" evidence="2">
    <location>
        <begin position="587"/>
        <end position="596"/>
    </location>
</feature>
<dbReference type="GO" id="GO:0000462">
    <property type="term" value="P:maturation of SSU-rRNA from tricistronic rRNA transcript (SSU-rRNA, 5.8S rRNA, LSU-rRNA)"/>
    <property type="evidence" value="ECO:0007669"/>
    <property type="project" value="InterPro"/>
</dbReference>
<keyword evidence="4" id="KW-1185">Reference proteome</keyword>
<dbReference type="PANTHER" id="PTHR44163:SF1">
    <property type="entry name" value="U3 SMALL NUCLEOLAR RNA-ASSOCIATED PROTEIN 4 HOMOLOG"/>
    <property type="match status" value="1"/>
</dbReference>
<dbReference type="PROSITE" id="PS50082">
    <property type="entry name" value="WD_REPEATS_2"/>
    <property type="match status" value="1"/>
</dbReference>
<dbReference type="GO" id="GO:0003723">
    <property type="term" value="F:RNA binding"/>
    <property type="evidence" value="ECO:0007669"/>
    <property type="project" value="TreeGrafter"/>
</dbReference>
<reference evidence="3 4" key="1">
    <citation type="journal article" date="2013" name="BMC Genomics">
        <title>Genomics-driven discovery of the pneumocandin biosynthetic gene cluster in the fungus Glarea lozoyensis.</title>
        <authorList>
            <person name="Chen L."/>
            <person name="Yue Q."/>
            <person name="Zhang X."/>
            <person name="Xiang M."/>
            <person name="Wang C."/>
            <person name="Li S."/>
            <person name="Che Y."/>
            <person name="Ortiz-Lopez F.J."/>
            <person name="Bills G.F."/>
            <person name="Liu X."/>
            <person name="An Z."/>
        </authorList>
    </citation>
    <scope>NUCLEOTIDE SEQUENCE [LARGE SCALE GENOMIC DNA]</scope>
    <source>
        <strain evidence="4">ATCC 20868 / MF5171</strain>
    </source>
</reference>
<dbReference type="HOGENOM" id="CLU_002392_2_1_1"/>
<sequence>MDIHRCRFVHYPPSTINALAFSQSKITDETKTAPPRLAVGRANGDIEIWNPLSGSWLQETIIRGGKDRSIDGLVWTQDPNEEIQGETLIGKSRLFSCGYTTTVTEWDLERGVPKRHASGNHGEIWCLAAQPPLLGPAKEGEWAGQHLIAGCTDGALVLYSTQDDDLQLQKILIRPSSKKAKIISVTFKDRNIVVAGCSDSMIRIFDIRNGALLRSMSLGAGPAGGPKEIIVWTVKTLRDGTIVSGDSTGELRIWSGETYTLKQRIKSHRQDVLSLATSADGSTVITGGMDRRTVVYKQVGKGKSRWAEVSHRRYHKHDVKSMATFESKGMSVVVSGGPDAAPNVLPLSQFGLENQRALPYIPQDSIIQSSSKRRLMMSWWDREILIWRLGKFPKANANSEDEEEDPSRTRKLVAKILLKGESNITSASLSRDGTLLAVATVDDVKLFQLRNKKTEDGLRVSKIEVPSTVSSGARLIQFSPNGKWLCIVRPDSRILAARVVQEEGSFVLHRKLSKLRRIDREAPKIVLLGGLGRYDRTVSKIAFSTDSNVLVVSDLAGYMDSFVLSGEEDLSLDTPDVDEFGSASDSSDSESSSEDEEEIVIAPHKLIFGQQWLRNPSASSIPKLPSAPTIISFRPDSSAKNGHVNRVSPHPTRNNPHPISRALPTSATTPDRLFIMTACSSVFEFNVLSGSLTPWSRRNPSSILPEDFRRNRDHARGCFWNVTSEQARIWLYGVGWLWMFDLNVDFPLPNEATSTALVNGSKSKEIAETPNKKRKHKGGNEISTGAGSAIANGNLELGISRKIQKVAEGGKKQIREDIDINASPFDEMDLDTDAEGPTALERLRRGSSAGEARASGAKASWRTYKYRPILGVVVLGEEEGEAGLEVAIVERPIWEVELPPRYYGDQEWEKDGL</sequence>
<dbReference type="InterPro" id="IPR015943">
    <property type="entry name" value="WD40/YVTN_repeat-like_dom_sf"/>
</dbReference>
<dbReference type="GeneID" id="19463502"/>
<dbReference type="InterPro" id="IPR046351">
    <property type="entry name" value="UTP4"/>
</dbReference>
<protein>
    <submittedName>
        <fullName evidence="3">WD40 repeat-like protein</fullName>
    </submittedName>
</protein>